<dbReference type="InParanoid" id="A0A067R9B2"/>
<keyword evidence="2" id="KW-1185">Reference proteome</keyword>
<sequence>MQLNSGWGYDAVAVQVEVNHLLPRVRNIVLWHAFMQEERDSANVVQVVIQVIDTSLGADES</sequence>
<evidence type="ECO:0000313" key="1">
    <source>
        <dbReference type="EMBL" id="KDR16184.1"/>
    </source>
</evidence>
<dbReference type="AlphaFoldDB" id="A0A067R9B2"/>
<reference evidence="1 2" key="1">
    <citation type="journal article" date="2014" name="Nat. Commun.">
        <title>Molecular traces of alternative social organization in a termite genome.</title>
        <authorList>
            <person name="Terrapon N."/>
            <person name="Li C."/>
            <person name="Robertson H.M."/>
            <person name="Ji L."/>
            <person name="Meng X."/>
            <person name="Booth W."/>
            <person name="Chen Z."/>
            <person name="Childers C.P."/>
            <person name="Glastad K.M."/>
            <person name="Gokhale K."/>
            <person name="Gowin J."/>
            <person name="Gronenberg W."/>
            <person name="Hermansen R.A."/>
            <person name="Hu H."/>
            <person name="Hunt B.G."/>
            <person name="Huylmans A.K."/>
            <person name="Khalil S.M."/>
            <person name="Mitchell R.D."/>
            <person name="Munoz-Torres M.C."/>
            <person name="Mustard J.A."/>
            <person name="Pan H."/>
            <person name="Reese J.T."/>
            <person name="Scharf M.E."/>
            <person name="Sun F."/>
            <person name="Vogel H."/>
            <person name="Xiao J."/>
            <person name="Yang W."/>
            <person name="Yang Z."/>
            <person name="Yang Z."/>
            <person name="Zhou J."/>
            <person name="Zhu J."/>
            <person name="Brent C.S."/>
            <person name="Elsik C.G."/>
            <person name="Goodisman M.A."/>
            <person name="Liberles D.A."/>
            <person name="Roe R.M."/>
            <person name="Vargo E.L."/>
            <person name="Vilcinskas A."/>
            <person name="Wang J."/>
            <person name="Bornberg-Bauer E."/>
            <person name="Korb J."/>
            <person name="Zhang G."/>
            <person name="Liebig J."/>
        </authorList>
    </citation>
    <scope>NUCLEOTIDE SEQUENCE [LARGE SCALE GENOMIC DNA]</scope>
    <source>
        <tissue evidence="1">Whole organism</tissue>
    </source>
</reference>
<protein>
    <submittedName>
        <fullName evidence="1">Uncharacterized protein</fullName>
    </submittedName>
</protein>
<name>A0A067R9B2_ZOONE</name>
<organism evidence="1 2">
    <name type="scientific">Zootermopsis nevadensis</name>
    <name type="common">Dampwood termite</name>
    <dbReference type="NCBI Taxonomy" id="136037"/>
    <lineage>
        <taxon>Eukaryota</taxon>
        <taxon>Metazoa</taxon>
        <taxon>Ecdysozoa</taxon>
        <taxon>Arthropoda</taxon>
        <taxon>Hexapoda</taxon>
        <taxon>Insecta</taxon>
        <taxon>Pterygota</taxon>
        <taxon>Neoptera</taxon>
        <taxon>Polyneoptera</taxon>
        <taxon>Dictyoptera</taxon>
        <taxon>Blattodea</taxon>
        <taxon>Blattoidea</taxon>
        <taxon>Termitoidae</taxon>
        <taxon>Termopsidae</taxon>
        <taxon>Zootermopsis</taxon>
    </lineage>
</organism>
<evidence type="ECO:0000313" key="2">
    <source>
        <dbReference type="Proteomes" id="UP000027135"/>
    </source>
</evidence>
<proteinExistence type="predicted"/>
<gene>
    <name evidence="1" type="ORF">L798_09599</name>
</gene>
<accession>A0A067R9B2</accession>
<dbReference type="EMBL" id="KK852804">
    <property type="protein sequence ID" value="KDR16184.1"/>
    <property type="molecule type" value="Genomic_DNA"/>
</dbReference>
<dbReference type="Proteomes" id="UP000027135">
    <property type="component" value="Unassembled WGS sequence"/>
</dbReference>